<keyword evidence="1" id="KW-0735">Signal-anchor</keyword>
<dbReference type="InterPro" id="IPR040676">
    <property type="entry name" value="DUF5641"/>
</dbReference>
<gene>
    <name evidence="4" type="ORF">GEV33_005683</name>
</gene>
<dbReference type="Proteomes" id="UP000719412">
    <property type="component" value="Unassembled WGS sequence"/>
</dbReference>
<evidence type="ECO:0000259" key="3">
    <source>
        <dbReference type="Pfam" id="PF18701"/>
    </source>
</evidence>
<dbReference type="Pfam" id="PF05679">
    <property type="entry name" value="CHGN"/>
    <property type="match status" value="1"/>
</dbReference>
<protein>
    <recommendedName>
        <fullName evidence="1">Hexosyltransferase</fullName>
        <ecNumber evidence="1">2.4.1.-</ecNumber>
    </recommendedName>
</protein>
<dbReference type="GO" id="GO:0008376">
    <property type="term" value="F:acetylgalactosaminyltransferase activity"/>
    <property type="evidence" value="ECO:0007669"/>
    <property type="project" value="InterPro"/>
</dbReference>
<dbReference type="Pfam" id="PF18701">
    <property type="entry name" value="DUF5641"/>
    <property type="match status" value="1"/>
</dbReference>
<feature type="domain" description="DUF5641" evidence="3">
    <location>
        <begin position="349"/>
        <end position="431"/>
    </location>
</feature>
<dbReference type="PANTHER" id="PTHR47331:SF5">
    <property type="entry name" value="RIBONUCLEASE H"/>
    <property type="match status" value="1"/>
</dbReference>
<reference evidence="4" key="2">
    <citation type="submission" date="2021-08" db="EMBL/GenBank/DDBJ databases">
        <authorList>
            <person name="Eriksson T."/>
        </authorList>
    </citation>
    <scope>NUCLEOTIDE SEQUENCE</scope>
    <source>
        <strain evidence="4">Stoneville</strain>
        <tissue evidence="4">Whole head</tissue>
    </source>
</reference>
<proteinExistence type="inferred from homology"/>
<comment type="subcellular location">
    <subcellularLocation>
        <location evidence="1">Golgi apparatus</location>
        <location evidence="1">Golgi stack membrane</location>
        <topology evidence="1">Single-pass type II membrane protein</topology>
    </subcellularLocation>
</comment>
<keyword evidence="5" id="KW-1185">Reference proteome</keyword>
<dbReference type="GO" id="GO:0032580">
    <property type="term" value="C:Golgi cisterna membrane"/>
    <property type="evidence" value="ECO:0007669"/>
    <property type="project" value="UniProtKB-SubCell"/>
</dbReference>
<keyword evidence="1" id="KW-0808">Transferase</keyword>
<organism evidence="4 5">
    <name type="scientific">Tenebrio molitor</name>
    <name type="common">Yellow mealworm beetle</name>
    <dbReference type="NCBI Taxonomy" id="7067"/>
    <lineage>
        <taxon>Eukaryota</taxon>
        <taxon>Metazoa</taxon>
        <taxon>Ecdysozoa</taxon>
        <taxon>Arthropoda</taxon>
        <taxon>Hexapoda</taxon>
        <taxon>Insecta</taxon>
        <taxon>Pterygota</taxon>
        <taxon>Neoptera</taxon>
        <taxon>Endopterygota</taxon>
        <taxon>Coleoptera</taxon>
        <taxon>Polyphaga</taxon>
        <taxon>Cucujiformia</taxon>
        <taxon>Tenebrionidae</taxon>
        <taxon>Tenebrio</taxon>
    </lineage>
</organism>
<keyword evidence="1" id="KW-0333">Golgi apparatus</keyword>
<evidence type="ECO:0000313" key="5">
    <source>
        <dbReference type="Proteomes" id="UP000719412"/>
    </source>
</evidence>
<comment type="caution">
    <text evidence="4">The sequence shown here is derived from an EMBL/GenBank/DDBJ whole genome shotgun (WGS) entry which is preliminary data.</text>
</comment>
<dbReference type="PANTHER" id="PTHR47331">
    <property type="entry name" value="PHD-TYPE DOMAIN-CONTAINING PROTEIN"/>
    <property type="match status" value="1"/>
</dbReference>
<dbReference type="AlphaFoldDB" id="A0A8J6HMS6"/>
<reference evidence="4" key="1">
    <citation type="journal article" date="2020" name="J Insects Food Feed">
        <title>The yellow mealworm (Tenebrio molitor) genome: a resource for the emerging insects as food and feed industry.</title>
        <authorList>
            <person name="Eriksson T."/>
            <person name="Andere A."/>
            <person name="Kelstrup H."/>
            <person name="Emery V."/>
            <person name="Picard C."/>
        </authorList>
    </citation>
    <scope>NUCLEOTIDE SEQUENCE</scope>
    <source>
        <strain evidence="4">Stoneville</strain>
        <tissue evidence="4">Whole head</tissue>
    </source>
</reference>
<accession>A0A8J6HMS6</accession>
<dbReference type="EC" id="2.4.1.-" evidence="1"/>
<evidence type="ECO:0000256" key="2">
    <source>
        <dbReference type="SAM" id="MobiDB-lite"/>
    </source>
</evidence>
<dbReference type="InterPro" id="IPR008428">
    <property type="entry name" value="Chond_GalNAc"/>
</dbReference>
<dbReference type="EMBL" id="JABDTM020020297">
    <property type="protein sequence ID" value="KAH0817108.1"/>
    <property type="molecule type" value="Genomic_DNA"/>
</dbReference>
<sequence>MTTLLKHQELAEKAQETEMTTSHVDATRPPSVIFFGTLILRSFSLLVTVQATRGGWNNTRWPQNLELSFGGIAKNVAEDEFFENSIGDRRAGGCAARREKAILGVSDFTSLVPFIRGGSIQLKYRTVREFRKVLPQDLSSSRPFQRKGMLCYVMSGSSSIESATSPPARGRWCIAPNPPLSRGPVGLNLESVGGGTVSRVRDVRCATGVNNRQDVSHPFTVIIVPSEGTLAHRCTPQNLEVAKFRFNIVPYDATLIDRDASNFPLLIFRKLSLFVSRALKSVELESISHFPQFLIEPIIFFNICAMFGLPLSQDPNDLEALTPGHFLIGAPLTAPYESDVTDRNTNGLTRWQLITQLQQHFWKRWQKEYLSQLQTRPRGQQHQHPNVDVGALVVLIEDNLPPLQWRLERVVHLHLGSDGVVRVVSVKTPKGVRLGSGTRGSRVRFQPRTKFKKKGYILSRDSEVTLTHWSRSIELVITPLIDLSDFLKVRGFDEDVMLYRKYVRSSMKVIRATDPGIWHPKVCSGGPGSQKLSADQYRACIRSRALNEASHAQLGFLAFRDDIAANSSPAKYPAHPPKPIKQQPKKKKPLT</sequence>
<comment type="similarity">
    <text evidence="1">Belongs to the chondroitin N-acetylgalactosaminyltransferase family.</text>
</comment>
<name>A0A8J6HMS6_TENMO</name>
<evidence type="ECO:0000313" key="4">
    <source>
        <dbReference type="EMBL" id="KAH0817108.1"/>
    </source>
</evidence>
<feature type="region of interest" description="Disordered" evidence="2">
    <location>
        <begin position="568"/>
        <end position="591"/>
    </location>
</feature>
<keyword evidence="1" id="KW-0812">Transmembrane</keyword>
<evidence type="ECO:0000256" key="1">
    <source>
        <dbReference type="RuleBase" id="RU364016"/>
    </source>
</evidence>